<dbReference type="OrthoDB" id="10252096at2759"/>
<comment type="caution">
    <text evidence="2">The sequence shown here is derived from an EMBL/GenBank/DDBJ whole genome shotgun (WGS) entry which is preliminary data.</text>
</comment>
<proteinExistence type="predicted"/>
<dbReference type="Proteomes" id="UP000070089">
    <property type="component" value="Unassembled WGS sequence"/>
</dbReference>
<evidence type="ECO:0000313" key="2">
    <source>
        <dbReference type="EMBL" id="KWX14221.1"/>
    </source>
</evidence>
<name>A0A132NVX4_GIAIN</name>
<sequence>MTPKEPSRKQQMTAQEQAVSALKKIPLGERGEALLQDLKNDEKCAAAALAILRLLSAKVKEEDQYAEEMSIVRELVESSGRGSFEISSGKVSMDNILGTNVYSGPALTGTWNFLIDDNDDGDARVCRCYHSSYPLLDEEKDKERDAMLKTFKEEETTLSGEHGFMFICDGATHNTDEAVPEDTVVWLKGDRASKWYSYHAALSTDVTLVHAATEKPYGFLIEIPDEQVVTVHKNSDGMIVGFQFETSYGDEDDEDDFEGSLASEPSDDEAN</sequence>
<evidence type="ECO:0000313" key="3">
    <source>
        <dbReference type="Proteomes" id="UP000070089"/>
    </source>
</evidence>
<feature type="region of interest" description="Disordered" evidence="1">
    <location>
        <begin position="248"/>
        <end position="271"/>
    </location>
</feature>
<dbReference type="AlphaFoldDB" id="A0A132NVX4"/>
<accession>A0A132NVX4</accession>
<dbReference type="VEuPathDB" id="GiardiaDB:QR46_1782"/>
<feature type="compositionally biased region" description="Acidic residues" evidence="1">
    <location>
        <begin position="248"/>
        <end position="258"/>
    </location>
</feature>
<protein>
    <submittedName>
        <fullName evidence="2">Uncharacterized protein</fullName>
    </submittedName>
</protein>
<reference evidence="2 3" key="1">
    <citation type="journal article" date="2015" name="Mol. Biochem. Parasitol.">
        <title>Identification of polymorphic genes for use in assemblage B genotyping assays through comparative genomics of multiple assemblage B Giardia duodenalis isolates.</title>
        <authorList>
            <person name="Wielinga C."/>
            <person name="Thompson R.C."/>
            <person name="Monis P."/>
            <person name="Ryan U."/>
        </authorList>
    </citation>
    <scope>NUCLEOTIDE SEQUENCE [LARGE SCALE GENOMIC DNA]</scope>
    <source>
        <strain evidence="2 3">BAH15c1</strain>
    </source>
</reference>
<gene>
    <name evidence="2" type="ORF">QR46_1782</name>
</gene>
<organism evidence="2 3">
    <name type="scientific">Giardia duodenalis assemblage B</name>
    <dbReference type="NCBI Taxonomy" id="1394984"/>
    <lineage>
        <taxon>Eukaryota</taxon>
        <taxon>Metamonada</taxon>
        <taxon>Diplomonadida</taxon>
        <taxon>Hexamitidae</taxon>
        <taxon>Giardiinae</taxon>
        <taxon>Giardia</taxon>
    </lineage>
</organism>
<dbReference type="EMBL" id="JXTI01000040">
    <property type="protein sequence ID" value="KWX14221.1"/>
    <property type="molecule type" value="Genomic_DNA"/>
</dbReference>
<evidence type="ECO:0000256" key="1">
    <source>
        <dbReference type="SAM" id="MobiDB-lite"/>
    </source>
</evidence>